<dbReference type="GO" id="GO:0016787">
    <property type="term" value="F:hydrolase activity"/>
    <property type="evidence" value="ECO:0007669"/>
    <property type="project" value="UniProtKB-KW"/>
</dbReference>
<organism evidence="1">
    <name type="scientific">Acidicaldus sp</name>
    <dbReference type="NCBI Taxonomy" id="1872105"/>
    <lineage>
        <taxon>Bacteria</taxon>
        <taxon>Pseudomonadati</taxon>
        <taxon>Pseudomonadota</taxon>
        <taxon>Alphaproteobacteria</taxon>
        <taxon>Acetobacterales</taxon>
        <taxon>Acetobacteraceae</taxon>
        <taxon>Acidicaldus</taxon>
    </lineage>
</organism>
<dbReference type="AlphaFoldDB" id="A0A8J4M5I7"/>
<evidence type="ECO:0000313" key="1">
    <source>
        <dbReference type="EMBL" id="HGC42312.1"/>
    </source>
</evidence>
<accession>A0A8J4M5I7</accession>
<gene>
    <name evidence="1" type="ORF">ENY07_03680</name>
</gene>
<protein>
    <submittedName>
        <fullName evidence="1">2-amino-thiazoline-4-carboxylic acid hydrolase</fullName>
    </submittedName>
</protein>
<name>A0A8J4M5I7_9PROT</name>
<reference evidence="1" key="1">
    <citation type="journal article" date="2020" name="mSystems">
        <title>Genome- and Community-Level Interaction Insights into Carbon Utilization and Element Cycling Functions of Hydrothermarchaeota in Hydrothermal Sediment.</title>
        <authorList>
            <person name="Zhou Z."/>
            <person name="Liu Y."/>
            <person name="Xu W."/>
            <person name="Pan J."/>
            <person name="Luo Z.H."/>
            <person name="Li M."/>
        </authorList>
    </citation>
    <scope>NUCLEOTIDE SEQUENCE</scope>
    <source>
        <strain evidence="1">SpSt-997</strain>
    </source>
</reference>
<sequence length="156" mass="17478">MEEMPIVTRRRIEAAFAKGIFDEMTATFGEEAARAVLARAVVKMAHEVAGEMAARAPAGPSLEHFRAIQSLWRAEDALTIEEIPASEGEFHFNVTRCRYAEMYRAMGLGEIGALLSCNRDGAFCEGYDPRLKLTRTQTIMQGAAYCDFRYRWDEGS</sequence>
<comment type="caution">
    <text evidence="1">The sequence shown here is derived from an EMBL/GenBank/DDBJ whole genome shotgun (WGS) entry which is preliminary data.</text>
</comment>
<proteinExistence type="predicted"/>
<dbReference type="EMBL" id="DTQM01000069">
    <property type="protein sequence ID" value="HGC42312.1"/>
    <property type="molecule type" value="Genomic_DNA"/>
</dbReference>
<keyword evidence="1" id="KW-0378">Hydrolase</keyword>
<dbReference type="InterPro" id="IPR026002">
    <property type="entry name" value="ATC_hydrolase-like"/>
</dbReference>
<dbReference type="Pfam" id="PF14196">
    <property type="entry name" value="ATC_hydrolase"/>
    <property type="match status" value="1"/>
</dbReference>